<dbReference type="EMBL" id="BEZZ01000008">
    <property type="protein sequence ID" value="GCC22211.1"/>
    <property type="molecule type" value="Genomic_DNA"/>
</dbReference>
<accession>A0A401RVQ1</accession>
<dbReference type="AlphaFoldDB" id="A0A401RVQ1"/>
<feature type="compositionally biased region" description="Basic residues" evidence="1">
    <location>
        <begin position="70"/>
        <end position="79"/>
    </location>
</feature>
<gene>
    <name evidence="2" type="ORF">chiPu_0000596</name>
</gene>
<evidence type="ECO:0000313" key="3">
    <source>
        <dbReference type="Proteomes" id="UP000287033"/>
    </source>
</evidence>
<feature type="region of interest" description="Disordered" evidence="1">
    <location>
        <begin position="1"/>
        <end position="37"/>
    </location>
</feature>
<name>A0A401RVQ1_CHIPU</name>
<evidence type="ECO:0000313" key="2">
    <source>
        <dbReference type="EMBL" id="GCC22211.1"/>
    </source>
</evidence>
<proteinExistence type="predicted"/>
<evidence type="ECO:0008006" key="4">
    <source>
        <dbReference type="Google" id="ProtNLM"/>
    </source>
</evidence>
<dbReference type="InterPro" id="IPR037690">
    <property type="entry name" value="FAM204A"/>
</dbReference>
<evidence type="ECO:0000256" key="1">
    <source>
        <dbReference type="SAM" id="MobiDB-lite"/>
    </source>
</evidence>
<feature type="compositionally biased region" description="Polar residues" evidence="1">
    <location>
        <begin position="1"/>
        <end position="25"/>
    </location>
</feature>
<comment type="caution">
    <text evidence="2">The sequence shown here is derived from an EMBL/GenBank/DDBJ whole genome shotgun (WGS) entry which is preliminary data.</text>
</comment>
<organism evidence="2 3">
    <name type="scientific">Chiloscyllium punctatum</name>
    <name type="common">Brownbanded bambooshark</name>
    <name type="synonym">Hemiscyllium punctatum</name>
    <dbReference type="NCBI Taxonomy" id="137246"/>
    <lineage>
        <taxon>Eukaryota</taxon>
        <taxon>Metazoa</taxon>
        <taxon>Chordata</taxon>
        <taxon>Craniata</taxon>
        <taxon>Vertebrata</taxon>
        <taxon>Chondrichthyes</taxon>
        <taxon>Elasmobranchii</taxon>
        <taxon>Galeomorphii</taxon>
        <taxon>Galeoidea</taxon>
        <taxon>Orectolobiformes</taxon>
        <taxon>Hemiscylliidae</taxon>
        <taxon>Chiloscyllium</taxon>
    </lineage>
</organism>
<dbReference type="PANTHER" id="PTHR14386">
    <property type="entry name" value="PROTEIN FAM204A"/>
    <property type="match status" value="1"/>
</dbReference>
<feature type="region of interest" description="Disordered" evidence="1">
    <location>
        <begin position="60"/>
        <end position="88"/>
    </location>
</feature>
<dbReference type="Proteomes" id="UP000287033">
    <property type="component" value="Unassembled WGS sequence"/>
</dbReference>
<keyword evidence="3" id="KW-1185">Reference proteome</keyword>
<dbReference type="PANTHER" id="PTHR14386:SF2">
    <property type="entry name" value="PROTEIN FAM204A"/>
    <property type="match status" value="1"/>
</dbReference>
<protein>
    <recommendedName>
        <fullName evidence="4">Protein FAM204A</fullName>
    </recommendedName>
</protein>
<dbReference type="OrthoDB" id="2418792at2759"/>
<dbReference type="STRING" id="137246.A0A401RVQ1"/>
<dbReference type="OMA" id="REKHWKE"/>
<sequence length="229" mass="25696">MVDSMGQKSNCTSAGQSGNESNVVTSLKGKKAEDDLKGVTEECPAGVSLQLWKKFQELKDRRSSITNSGIKKKSRRKRKAEGAEDLTEVETNYEKSSIKMKKFKQEQKIENKSDVLNAQESHWSELKQYIGANDRFEIPACSAPPLKTNLEKNLDEAIATGDIEEAEKLSDSLAVRGLGVKIAKAIKCRDFARVKQETEASQQAQKKKQLAWGFEAKRRWETKSNMGYM</sequence>
<reference evidence="2 3" key="1">
    <citation type="journal article" date="2018" name="Nat. Ecol. Evol.">
        <title>Shark genomes provide insights into elasmobranch evolution and the origin of vertebrates.</title>
        <authorList>
            <person name="Hara Y"/>
            <person name="Yamaguchi K"/>
            <person name="Onimaru K"/>
            <person name="Kadota M"/>
            <person name="Koyanagi M"/>
            <person name="Keeley SD"/>
            <person name="Tatsumi K"/>
            <person name="Tanaka K"/>
            <person name="Motone F"/>
            <person name="Kageyama Y"/>
            <person name="Nozu R"/>
            <person name="Adachi N"/>
            <person name="Nishimura O"/>
            <person name="Nakagawa R"/>
            <person name="Tanegashima C"/>
            <person name="Kiyatake I"/>
            <person name="Matsumoto R"/>
            <person name="Murakumo K"/>
            <person name="Nishida K"/>
            <person name="Terakita A"/>
            <person name="Kuratani S"/>
            <person name="Sato K"/>
            <person name="Hyodo S Kuraku.S."/>
        </authorList>
    </citation>
    <scope>NUCLEOTIDE SEQUENCE [LARGE SCALE GENOMIC DNA]</scope>
</reference>